<organism evidence="4 6">
    <name type="scientific">Perkinsus olseni</name>
    <name type="common">Perkinsus atlanticus</name>
    <dbReference type="NCBI Taxonomy" id="32597"/>
    <lineage>
        <taxon>Eukaryota</taxon>
        <taxon>Sar</taxon>
        <taxon>Alveolata</taxon>
        <taxon>Perkinsozoa</taxon>
        <taxon>Perkinsea</taxon>
        <taxon>Perkinsida</taxon>
        <taxon>Perkinsidae</taxon>
        <taxon>Perkinsus</taxon>
    </lineage>
</organism>
<dbReference type="Proteomes" id="UP000572268">
    <property type="component" value="Unassembled WGS sequence"/>
</dbReference>
<gene>
    <name evidence="4" type="ORF">FOL46_005940</name>
    <name evidence="3" type="ORF">FOZ61_005605</name>
</gene>
<feature type="region of interest" description="Disordered" evidence="1">
    <location>
        <begin position="342"/>
        <end position="361"/>
    </location>
</feature>
<evidence type="ECO:0000256" key="1">
    <source>
        <dbReference type="SAM" id="MobiDB-lite"/>
    </source>
</evidence>
<evidence type="ECO:0000313" key="6">
    <source>
        <dbReference type="Proteomes" id="UP000572268"/>
    </source>
</evidence>
<dbReference type="InterPro" id="IPR048732">
    <property type="entry name" value="CFA69"/>
</dbReference>
<dbReference type="EMBL" id="JABAHT010000309">
    <property type="protein sequence ID" value="KAF4658449.1"/>
    <property type="molecule type" value="Genomic_DNA"/>
</dbReference>
<dbReference type="PANTHER" id="PTHR14716">
    <property type="entry name" value="CILIA- AND FLAGELLA-ASSOCIATED PROTEIN 69"/>
    <property type="match status" value="1"/>
</dbReference>
<dbReference type="Proteomes" id="UP000570595">
    <property type="component" value="Unassembled WGS sequence"/>
</dbReference>
<dbReference type="AlphaFoldDB" id="A0A7J6LNY9"/>
<comment type="caution">
    <text evidence="4">The sequence shown here is derived from an EMBL/GenBank/DDBJ whole genome shotgun (WGS) entry which is preliminary data.</text>
</comment>
<proteinExistence type="predicted"/>
<sequence>MEALRKSVAGLSLLVVSKRDKEFWAARATAILGSVEDEAAVRQLLVASGQWHWPSAVAVANELDRCIALAAVKAWKSTAKQRVVDFKELLEKLTAKLGCSIPSSLIPPIKMVSRLKNGEFVELQEFKFSDGQSWAATRTTTVSGDTVEILVDTFSVPEQKSKYGITFVPADEAVVPVAADDWLCDCDGEFLRLTRYLAEVVAMAATANRGAALCVEAAYRRPVPARIMADEDIHLDETLFRYPRHPGELSLGVCAVDCVWSCILGCKKSEEGFIINFNGVGHLLECLEVGPRVLKRQITLRSGVKLLLDLLVREQRSMGAVNGDGTIKDVNRPWNPTVLSASTSQHGASMGSSENCSDTNSGRVDLAPPGVVFHVDDMYDMRMRIYCLLSIVVGFDPPADIGERLVMSSTESLQSSTGMRDDVLRRETLTREERQQLEAIRLYPELRELELWQEIHATLAAVLQDLSKGTSSGVGPLTVGDRKWIEDSIAEHLTRTCWVKNSQKQMVLAEEKAEFEDMLLSIGNQVSAESMGSIPA</sequence>
<dbReference type="PANTHER" id="PTHR14716:SF0">
    <property type="entry name" value="CILIA- AND FLAGELLA-ASSOCIATED PROTEIN 69"/>
    <property type="match status" value="1"/>
</dbReference>
<name>A0A7J6LNY9_PEROL</name>
<evidence type="ECO:0000313" key="4">
    <source>
        <dbReference type="EMBL" id="KAF4660934.1"/>
    </source>
</evidence>
<evidence type="ECO:0000313" key="5">
    <source>
        <dbReference type="Proteomes" id="UP000570595"/>
    </source>
</evidence>
<dbReference type="InterPro" id="IPR048733">
    <property type="entry name" value="CFA69_ARM_dom"/>
</dbReference>
<feature type="domain" description="Cilia- and flagella-associated protein 69 ARM repeats" evidence="2">
    <location>
        <begin position="247"/>
        <end position="297"/>
    </location>
</feature>
<dbReference type="Pfam" id="PF21049">
    <property type="entry name" value="CFA69_ARM_rpt"/>
    <property type="match status" value="1"/>
</dbReference>
<accession>A0A7J6LNY9</accession>
<evidence type="ECO:0000259" key="2">
    <source>
        <dbReference type="Pfam" id="PF21049"/>
    </source>
</evidence>
<dbReference type="EMBL" id="JABANN010000371">
    <property type="protein sequence ID" value="KAF4660934.1"/>
    <property type="molecule type" value="Genomic_DNA"/>
</dbReference>
<evidence type="ECO:0000313" key="3">
    <source>
        <dbReference type="EMBL" id="KAF4658449.1"/>
    </source>
</evidence>
<dbReference type="OrthoDB" id="433727at2759"/>
<reference evidence="5 6" key="1">
    <citation type="submission" date="2020-04" db="EMBL/GenBank/DDBJ databases">
        <title>Perkinsus olseni comparative genomics.</title>
        <authorList>
            <person name="Bogema D.R."/>
        </authorList>
    </citation>
    <scope>NUCLEOTIDE SEQUENCE [LARGE SCALE GENOMIC DNA]</scope>
    <source>
        <strain evidence="3">ATCC PRA-179</strain>
        <strain evidence="4">ATCC PRA-31</strain>
    </source>
</reference>
<protein>
    <recommendedName>
        <fullName evidence="2">Cilia- and flagella-associated protein 69 ARM repeats domain-containing protein</fullName>
    </recommendedName>
</protein>